<dbReference type="EMBL" id="CP003229">
    <property type="protein sequence ID" value="AEW98599.1"/>
    <property type="molecule type" value="Genomic_DNA"/>
</dbReference>
<dbReference type="Proteomes" id="UP000007842">
    <property type="component" value="Plasmid pSCATT"/>
</dbReference>
<evidence type="ECO:0000256" key="5">
    <source>
        <dbReference type="ARBA" id="ARBA00023004"/>
    </source>
</evidence>
<sequence length="394" mass="42683">MRTDPPTPPTAVPGPFDPPVTAGRGDPREPVFRTRYPDGTSGWVAVGYPAIRAILADPRFSARSELRRNPYQDAPAEPARPGMFIAMDPPDHTRYRRLLTGQFTVRRMRRLTDRVERIAEEHLDRLAAAGPPADLVPAYTAPVPALVICELLGVPAGYRDHFQREVARMSRRDITAPDRRRAVDDIAAYLRDLVRDKRAAPTDDVLGGLVADAGHLTDEELANLAFLLLGAGFDTTANVLALGAFALLTHPGQIPAITDPARIDAAVEELLRYLPVVPGTVRVALEDVEVAGVRIAAGETVLLSLPGGNRDPGRYADPETLDLGRAAGGHLAFGHGVHQCLGQQLARVELRVAFPALFRRFPGLRLAVPPEQVPLRSDMVIHGVHALPVTWTGG</sequence>
<dbReference type="PRINTS" id="PR00359">
    <property type="entry name" value="BP450"/>
</dbReference>
<evidence type="ECO:0000256" key="7">
    <source>
        <dbReference type="RuleBase" id="RU000461"/>
    </source>
</evidence>
<protein>
    <submittedName>
        <fullName evidence="9">Putative cytochrome P450</fullName>
    </submittedName>
</protein>
<evidence type="ECO:0000256" key="2">
    <source>
        <dbReference type="ARBA" id="ARBA00022617"/>
    </source>
</evidence>
<evidence type="ECO:0000256" key="3">
    <source>
        <dbReference type="ARBA" id="ARBA00022723"/>
    </source>
</evidence>
<keyword evidence="6 7" id="KW-0503">Monooxygenase</keyword>
<evidence type="ECO:0000313" key="10">
    <source>
        <dbReference type="Proteomes" id="UP000007842"/>
    </source>
</evidence>
<reference evidence="10" key="1">
    <citation type="submission" date="2011-12" db="EMBL/GenBank/DDBJ databases">
        <title>Complete genome sequence of Streptomyces cattleya strain DSM 46488.</title>
        <authorList>
            <person name="Ou H.-Y."/>
            <person name="Li P."/>
            <person name="Zhao C."/>
            <person name="O'Hagan D."/>
            <person name="Deng Z."/>
        </authorList>
    </citation>
    <scope>NUCLEOTIDE SEQUENCE [LARGE SCALE GENOMIC DNA]</scope>
    <source>
        <strain evidence="10">ATCC 35852 / DSM 46488 / JCM 4925 / NBRC 14057 / NRRL 8057</strain>
        <plasmid evidence="10">Plasmid pSCATT</plasmid>
    </source>
</reference>
<evidence type="ECO:0000256" key="1">
    <source>
        <dbReference type="ARBA" id="ARBA00010617"/>
    </source>
</evidence>
<dbReference type="CDD" id="cd11030">
    <property type="entry name" value="CYP105-like"/>
    <property type="match status" value="1"/>
</dbReference>
<keyword evidence="10" id="KW-1185">Reference proteome</keyword>
<dbReference type="Pfam" id="PF00067">
    <property type="entry name" value="p450"/>
    <property type="match status" value="1"/>
</dbReference>
<dbReference type="PROSITE" id="PS00086">
    <property type="entry name" value="CYTOCHROME_P450"/>
    <property type="match status" value="1"/>
</dbReference>
<geneLocation type="plasmid" evidence="9 10">
    <name>pSCATT</name>
</geneLocation>
<dbReference type="Gene3D" id="1.10.630.10">
    <property type="entry name" value="Cytochrome P450"/>
    <property type="match status" value="1"/>
</dbReference>
<feature type="compositionally biased region" description="Pro residues" evidence="8">
    <location>
        <begin position="1"/>
        <end position="18"/>
    </location>
</feature>
<dbReference type="GO" id="GO:0020037">
    <property type="term" value="F:heme binding"/>
    <property type="evidence" value="ECO:0007669"/>
    <property type="project" value="InterPro"/>
</dbReference>
<dbReference type="AlphaFoldDB" id="F8JJX2"/>
<dbReference type="InterPro" id="IPR017972">
    <property type="entry name" value="Cyt_P450_CS"/>
</dbReference>
<dbReference type="PRINTS" id="PR00385">
    <property type="entry name" value="P450"/>
</dbReference>
<dbReference type="PANTHER" id="PTHR46696">
    <property type="entry name" value="P450, PUTATIVE (EUROFUNG)-RELATED"/>
    <property type="match status" value="1"/>
</dbReference>
<dbReference type="SUPFAM" id="SSF48264">
    <property type="entry name" value="Cytochrome P450"/>
    <property type="match status" value="1"/>
</dbReference>
<dbReference type="PATRIC" id="fig|1003195.11.peg.1279"/>
<dbReference type="FunFam" id="1.10.630.10:FF:000018">
    <property type="entry name" value="Cytochrome P450 monooxygenase"/>
    <property type="match status" value="1"/>
</dbReference>
<evidence type="ECO:0000256" key="8">
    <source>
        <dbReference type="SAM" id="MobiDB-lite"/>
    </source>
</evidence>
<dbReference type="OrthoDB" id="3664945at2"/>
<gene>
    <name evidence="9" type="ordered locus">SCATT_p04060</name>
</gene>
<keyword evidence="9" id="KW-0614">Plasmid</keyword>
<evidence type="ECO:0000256" key="4">
    <source>
        <dbReference type="ARBA" id="ARBA00023002"/>
    </source>
</evidence>
<keyword evidence="4 7" id="KW-0560">Oxidoreductase</keyword>
<dbReference type="PANTHER" id="PTHR46696:SF1">
    <property type="entry name" value="CYTOCHROME P450 YJIB-RELATED"/>
    <property type="match status" value="1"/>
</dbReference>
<dbReference type="InterPro" id="IPR002397">
    <property type="entry name" value="Cyt_P450_B"/>
</dbReference>
<dbReference type="GO" id="GO:0004497">
    <property type="term" value="F:monooxygenase activity"/>
    <property type="evidence" value="ECO:0007669"/>
    <property type="project" value="UniProtKB-KW"/>
</dbReference>
<keyword evidence="5 7" id="KW-0408">Iron</keyword>
<keyword evidence="2 7" id="KW-0349">Heme</keyword>
<dbReference type="InterPro" id="IPR036396">
    <property type="entry name" value="Cyt_P450_sf"/>
</dbReference>
<proteinExistence type="inferred from homology"/>
<name>F8JJX2_STREN</name>
<organism evidence="9 10">
    <name type="scientific">Streptantibioticus cattleyicolor (strain ATCC 35852 / DSM 46488 / JCM 4925 / NBRC 14057 / NRRL 8057)</name>
    <name type="common">Streptomyces cattleya</name>
    <dbReference type="NCBI Taxonomy" id="1003195"/>
    <lineage>
        <taxon>Bacteria</taxon>
        <taxon>Bacillati</taxon>
        <taxon>Actinomycetota</taxon>
        <taxon>Actinomycetes</taxon>
        <taxon>Kitasatosporales</taxon>
        <taxon>Streptomycetaceae</taxon>
        <taxon>Streptantibioticus</taxon>
    </lineage>
</organism>
<evidence type="ECO:0000313" key="9">
    <source>
        <dbReference type="EMBL" id="AEW98599.1"/>
    </source>
</evidence>
<dbReference type="KEGG" id="sct:SCAT_p1319"/>
<dbReference type="InterPro" id="IPR001128">
    <property type="entry name" value="Cyt_P450"/>
</dbReference>
<keyword evidence="3 7" id="KW-0479">Metal-binding</keyword>
<dbReference type="HOGENOM" id="CLU_033716_1_1_11"/>
<accession>F8JJX2</accession>
<dbReference type="GO" id="GO:0005506">
    <property type="term" value="F:iron ion binding"/>
    <property type="evidence" value="ECO:0007669"/>
    <property type="project" value="InterPro"/>
</dbReference>
<dbReference type="RefSeq" id="WP_014151766.1">
    <property type="nucleotide sequence ID" value="NC_016113.1"/>
</dbReference>
<dbReference type="KEGG" id="scy:SCATT_p04060"/>
<feature type="region of interest" description="Disordered" evidence="8">
    <location>
        <begin position="1"/>
        <end position="30"/>
    </location>
</feature>
<accession>G8XFV8</accession>
<dbReference type="GO" id="GO:0016705">
    <property type="term" value="F:oxidoreductase activity, acting on paired donors, with incorporation or reduction of molecular oxygen"/>
    <property type="evidence" value="ECO:0007669"/>
    <property type="project" value="InterPro"/>
</dbReference>
<comment type="similarity">
    <text evidence="1 7">Belongs to the cytochrome P450 family.</text>
</comment>
<evidence type="ECO:0000256" key="6">
    <source>
        <dbReference type="ARBA" id="ARBA00023033"/>
    </source>
</evidence>